<sequence>MKKSLVTSLLLGALLLPMLQGCLAMLAAGAGGGALAALDRRSLGTQTDDESIEWKASARVHEKIGDQAHTSFTSYNRKVLISGEVPSEQMKAEVGQIVAGVPQVQGVYNELVVGPISSFSARSNDSYVTTRVKSRFVDTGNLNAVHVKVVTEAGVVYLLGLVSQREADTAIQVARTTGDVKKVVTLMEILPDAKVKELELSMPATAKPPASSPAAGG</sequence>
<dbReference type="Proteomes" id="UP000019812">
    <property type="component" value="Unassembled WGS sequence"/>
</dbReference>
<dbReference type="InterPro" id="IPR014004">
    <property type="entry name" value="Transpt-assoc_nodulatn_dom_bac"/>
</dbReference>
<dbReference type="SMART" id="SM00749">
    <property type="entry name" value="BON"/>
    <property type="match status" value="2"/>
</dbReference>
<dbReference type="PANTHER" id="PTHR34606">
    <property type="entry name" value="BON DOMAIN-CONTAINING PROTEIN"/>
    <property type="match status" value="1"/>
</dbReference>
<feature type="domain" description="BON" evidence="2">
    <location>
        <begin position="48"/>
        <end position="115"/>
    </location>
</feature>
<organism evidence="3 4">
    <name type="scientific">Candidatus Accumulibacter vicinus</name>
    <dbReference type="NCBI Taxonomy" id="2954382"/>
    <lineage>
        <taxon>Bacteria</taxon>
        <taxon>Pseudomonadati</taxon>
        <taxon>Pseudomonadota</taxon>
        <taxon>Betaproteobacteria</taxon>
        <taxon>Candidatus Accumulibacter</taxon>
    </lineage>
</organism>
<dbReference type="AlphaFoldDB" id="A0A084Y4G1"/>
<dbReference type="RefSeq" id="WP_034922281.1">
    <property type="nucleotide sequence ID" value="NZ_JDSS02000011.1"/>
</dbReference>
<dbReference type="PROSITE" id="PS51257">
    <property type="entry name" value="PROKAR_LIPOPROTEIN"/>
    <property type="match status" value="1"/>
</dbReference>
<reference evidence="3 4" key="1">
    <citation type="submission" date="2014-07" db="EMBL/GenBank/DDBJ databases">
        <title>Expanding our view of genomic diversity in Candidatus Accumulibacter clades.</title>
        <authorList>
            <person name="Skennerton C.T."/>
            <person name="Barr J.J."/>
            <person name="Slater F.R."/>
            <person name="Bond P.L."/>
            <person name="Tyson G.W."/>
        </authorList>
    </citation>
    <scope>NUCLEOTIDE SEQUENCE [LARGE SCALE GENOMIC DNA]</scope>
    <source>
        <strain evidence="4">SK-01</strain>
    </source>
</reference>
<dbReference type="PANTHER" id="PTHR34606:SF4">
    <property type="entry name" value="OUTER MEMBRANE LIPOPROTEIN DOLP"/>
    <property type="match status" value="1"/>
</dbReference>
<feature type="domain" description="BON" evidence="2">
    <location>
        <begin position="124"/>
        <end position="191"/>
    </location>
</feature>
<name>A0A084Y4G1_9PROT</name>
<dbReference type="PROSITE" id="PS50914">
    <property type="entry name" value="BON"/>
    <property type="match status" value="2"/>
</dbReference>
<gene>
    <name evidence="3" type="ORF">CAPSK01_000664</name>
</gene>
<proteinExistence type="predicted"/>
<evidence type="ECO:0000313" key="3">
    <source>
        <dbReference type="EMBL" id="KFB69605.1"/>
    </source>
</evidence>
<evidence type="ECO:0000256" key="1">
    <source>
        <dbReference type="ARBA" id="ARBA00022729"/>
    </source>
</evidence>
<dbReference type="STRING" id="1457154.CAPSK01_000664"/>
<dbReference type="InterPro" id="IPR051686">
    <property type="entry name" value="Lipoprotein_DolP"/>
</dbReference>
<evidence type="ECO:0000259" key="2">
    <source>
        <dbReference type="PROSITE" id="PS50914"/>
    </source>
</evidence>
<accession>A0A084Y4G1</accession>
<evidence type="ECO:0000313" key="4">
    <source>
        <dbReference type="Proteomes" id="UP000019812"/>
    </source>
</evidence>
<protein>
    <submittedName>
        <fullName evidence="3">Outer membrane lipoprotein</fullName>
    </submittedName>
</protein>
<dbReference type="EMBL" id="JDSS02000011">
    <property type="protein sequence ID" value="KFB69605.1"/>
    <property type="molecule type" value="Genomic_DNA"/>
</dbReference>
<dbReference type="Gene3D" id="3.30.1340.30">
    <property type="match status" value="1"/>
</dbReference>
<dbReference type="InterPro" id="IPR007055">
    <property type="entry name" value="BON_dom"/>
</dbReference>
<comment type="caution">
    <text evidence="3">The sequence shown here is derived from an EMBL/GenBank/DDBJ whole genome shotgun (WGS) entry which is preliminary data.</text>
</comment>
<dbReference type="Pfam" id="PF04972">
    <property type="entry name" value="BON"/>
    <property type="match status" value="2"/>
</dbReference>
<keyword evidence="3" id="KW-0449">Lipoprotein</keyword>
<keyword evidence="1" id="KW-0732">Signal</keyword>